<dbReference type="PROSITE" id="PS50181">
    <property type="entry name" value="FBOX"/>
    <property type="match status" value="1"/>
</dbReference>
<dbReference type="EMBL" id="CM002872">
    <property type="protein sequence ID" value="KFK36964.1"/>
    <property type="molecule type" value="Genomic_DNA"/>
</dbReference>
<evidence type="ECO:0000313" key="2">
    <source>
        <dbReference type="EMBL" id="KFK36964.1"/>
    </source>
</evidence>
<dbReference type="PANTHER" id="PTHR31482">
    <property type="entry name" value="ESTS AU081301(E20138)"/>
    <property type="match status" value="1"/>
</dbReference>
<dbReference type="InterPro" id="IPR001810">
    <property type="entry name" value="F-box_dom"/>
</dbReference>
<name>A0A087H4B2_ARAAL</name>
<accession>A0A087H4B2</accession>
<dbReference type="InterPro" id="IPR036047">
    <property type="entry name" value="F-box-like_dom_sf"/>
</dbReference>
<dbReference type="SMART" id="SM00256">
    <property type="entry name" value="FBOX"/>
    <property type="match status" value="1"/>
</dbReference>
<dbReference type="eggNOG" id="ENOG502QQCP">
    <property type="taxonomic scope" value="Eukaryota"/>
</dbReference>
<sequence>MSLLDLPELTLDCILEKLSASELCAMSCVSSELREKCVSDHFWKKHMEKKWSRLMGDAAIKEWKSHVSTLMSCVSNSNQSRTQWSWSSRIVANLNPFSWLTSNHGCCSDVSLAPVDSLMYWYSNLENGKFWFPAQVYNRENGHVGFMMSCYDAKIRYDYKTDTFQARYSAHGRRAAEEKVTWQRLRPSLVEAGSRDLHVSDCLDGLCPGDHFEIQWRRTKEFPYGWWYGIVGHLQYCEGENNCNCHDDENVVMEFRQFRLESPWRTTVINRKNHRETGNEENGFYGGVKKLGTEEEISTWKQLWPPQTLE</sequence>
<reference evidence="3" key="1">
    <citation type="journal article" date="2015" name="Nat. Plants">
        <title>Genome expansion of Arabis alpina linked with retrotransposition and reduced symmetric DNA methylation.</title>
        <authorList>
            <person name="Willing E.M."/>
            <person name="Rawat V."/>
            <person name="Mandakova T."/>
            <person name="Maumus F."/>
            <person name="James G.V."/>
            <person name="Nordstroem K.J."/>
            <person name="Becker C."/>
            <person name="Warthmann N."/>
            <person name="Chica C."/>
            <person name="Szarzynska B."/>
            <person name="Zytnicki M."/>
            <person name="Albani M.C."/>
            <person name="Kiefer C."/>
            <person name="Bergonzi S."/>
            <person name="Castaings L."/>
            <person name="Mateos J.L."/>
            <person name="Berns M.C."/>
            <person name="Bujdoso N."/>
            <person name="Piofczyk T."/>
            <person name="de Lorenzo L."/>
            <person name="Barrero-Sicilia C."/>
            <person name="Mateos I."/>
            <person name="Piednoel M."/>
            <person name="Hagmann J."/>
            <person name="Chen-Min-Tao R."/>
            <person name="Iglesias-Fernandez R."/>
            <person name="Schuster S.C."/>
            <person name="Alonso-Blanco C."/>
            <person name="Roudier F."/>
            <person name="Carbonero P."/>
            <person name="Paz-Ares J."/>
            <person name="Davis S.J."/>
            <person name="Pecinka A."/>
            <person name="Quesneville H."/>
            <person name="Colot V."/>
            <person name="Lysak M.A."/>
            <person name="Weigel D."/>
            <person name="Coupland G."/>
            <person name="Schneeberger K."/>
        </authorList>
    </citation>
    <scope>NUCLEOTIDE SEQUENCE [LARGE SCALE GENOMIC DNA]</scope>
    <source>
        <strain evidence="3">cv. Pajares</strain>
    </source>
</reference>
<keyword evidence="3" id="KW-1185">Reference proteome</keyword>
<evidence type="ECO:0000259" key="1">
    <source>
        <dbReference type="PROSITE" id="PS50181"/>
    </source>
</evidence>
<dbReference type="PANTHER" id="PTHR31482:SF17">
    <property type="entry name" value="F-BOX DOMAIN-CONTAINING PROTEIN"/>
    <property type="match status" value="1"/>
</dbReference>
<evidence type="ECO:0000313" key="3">
    <source>
        <dbReference type="Proteomes" id="UP000029120"/>
    </source>
</evidence>
<gene>
    <name evidence="2" type="ordered locus">AALP_Aa4g195400</name>
</gene>
<dbReference type="Gramene" id="KFK36964">
    <property type="protein sequence ID" value="KFK36964"/>
    <property type="gene ID" value="AALP_AA4G195400"/>
</dbReference>
<dbReference type="SUPFAM" id="SSF81383">
    <property type="entry name" value="F-box domain"/>
    <property type="match status" value="1"/>
</dbReference>
<dbReference type="AlphaFoldDB" id="A0A087H4B2"/>
<dbReference type="Pfam" id="PF00646">
    <property type="entry name" value="F-box"/>
    <property type="match status" value="1"/>
</dbReference>
<dbReference type="Gene3D" id="1.20.1280.50">
    <property type="match status" value="1"/>
</dbReference>
<proteinExistence type="predicted"/>
<dbReference type="OrthoDB" id="512036at2759"/>
<protein>
    <recommendedName>
        <fullName evidence="1">F-box domain-containing protein</fullName>
    </recommendedName>
</protein>
<organism evidence="2 3">
    <name type="scientific">Arabis alpina</name>
    <name type="common">Alpine rock-cress</name>
    <dbReference type="NCBI Taxonomy" id="50452"/>
    <lineage>
        <taxon>Eukaryota</taxon>
        <taxon>Viridiplantae</taxon>
        <taxon>Streptophyta</taxon>
        <taxon>Embryophyta</taxon>
        <taxon>Tracheophyta</taxon>
        <taxon>Spermatophyta</taxon>
        <taxon>Magnoliopsida</taxon>
        <taxon>eudicotyledons</taxon>
        <taxon>Gunneridae</taxon>
        <taxon>Pentapetalae</taxon>
        <taxon>rosids</taxon>
        <taxon>malvids</taxon>
        <taxon>Brassicales</taxon>
        <taxon>Brassicaceae</taxon>
        <taxon>Arabideae</taxon>
        <taxon>Arabis</taxon>
    </lineage>
</organism>
<dbReference type="Proteomes" id="UP000029120">
    <property type="component" value="Chromosome 4"/>
</dbReference>
<feature type="domain" description="F-box" evidence="1">
    <location>
        <begin position="1"/>
        <end position="46"/>
    </location>
</feature>
<dbReference type="OMA" id="MENKWGR"/>